<sequence>MSSNAHFPLLSDALAPAQETPSEQPPLRSPFASKNAQKKRLRPYVTLSHRWAGPYQDFLTTKANISLRTNILRYTDLPRTWRDAVTITRRLGFEYLWIDSLCLVQDDAEELREEIKKMEDIYSRAALTIAATSAEGCEAGFLRRYPPFGSQARSTSSFTMEVKLSGLNTRGWVFQERALSWRRIHFGKLQTYWECGNSMRCGFIRRLELGSHF</sequence>
<proteinExistence type="predicted"/>
<dbReference type="EMBL" id="ML976656">
    <property type="protein sequence ID" value="KAF1980156.1"/>
    <property type="molecule type" value="Genomic_DNA"/>
</dbReference>
<dbReference type="PANTHER" id="PTHR33112:SF10">
    <property type="entry name" value="TOL"/>
    <property type="match status" value="1"/>
</dbReference>
<gene>
    <name evidence="2" type="ORF">BU23DRAFT_3134</name>
</gene>
<protein>
    <submittedName>
        <fullName evidence="2">HET-domain-containing protein</fullName>
    </submittedName>
</protein>
<dbReference type="AlphaFoldDB" id="A0A6A5VZ39"/>
<evidence type="ECO:0000313" key="2">
    <source>
        <dbReference type="EMBL" id="KAF1980156.1"/>
    </source>
</evidence>
<feature type="domain" description="Heterokaryon incompatibility" evidence="1">
    <location>
        <begin position="44"/>
        <end position="176"/>
    </location>
</feature>
<accession>A0A6A5VZ39</accession>
<reference evidence="2" key="1">
    <citation type="journal article" date="2020" name="Stud. Mycol.">
        <title>101 Dothideomycetes genomes: a test case for predicting lifestyles and emergence of pathogens.</title>
        <authorList>
            <person name="Haridas S."/>
            <person name="Albert R."/>
            <person name="Binder M."/>
            <person name="Bloem J."/>
            <person name="Labutti K."/>
            <person name="Salamov A."/>
            <person name="Andreopoulos B."/>
            <person name="Baker S."/>
            <person name="Barry K."/>
            <person name="Bills G."/>
            <person name="Bluhm B."/>
            <person name="Cannon C."/>
            <person name="Castanera R."/>
            <person name="Culley D."/>
            <person name="Daum C."/>
            <person name="Ezra D."/>
            <person name="Gonzalez J."/>
            <person name="Henrissat B."/>
            <person name="Kuo A."/>
            <person name="Liang C."/>
            <person name="Lipzen A."/>
            <person name="Lutzoni F."/>
            <person name="Magnuson J."/>
            <person name="Mondo S."/>
            <person name="Nolan M."/>
            <person name="Ohm R."/>
            <person name="Pangilinan J."/>
            <person name="Park H.-J."/>
            <person name="Ramirez L."/>
            <person name="Alfaro M."/>
            <person name="Sun H."/>
            <person name="Tritt A."/>
            <person name="Yoshinaga Y."/>
            <person name="Zwiers L.-H."/>
            <person name="Turgeon B."/>
            <person name="Goodwin S."/>
            <person name="Spatafora J."/>
            <person name="Crous P."/>
            <person name="Grigoriev I."/>
        </authorList>
    </citation>
    <scope>NUCLEOTIDE SEQUENCE</scope>
    <source>
        <strain evidence="2">CBS 107.79</strain>
    </source>
</reference>
<dbReference type="Proteomes" id="UP000800036">
    <property type="component" value="Unassembled WGS sequence"/>
</dbReference>
<evidence type="ECO:0000259" key="1">
    <source>
        <dbReference type="Pfam" id="PF06985"/>
    </source>
</evidence>
<name>A0A6A5VZ39_9PLEO</name>
<dbReference type="InterPro" id="IPR010730">
    <property type="entry name" value="HET"/>
</dbReference>
<dbReference type="OrthoDB" id="5428863at2759"/>
<dbReference type="Pfam" id="PF06985">
    <property type="entry name" value="HET"/>
    <property type="match status" value="1"/>
</dbReference>
<dbReference type="PANTHER" id="PTHR33112">
    <property type="entry name" value="DOMAIN PROTEIN, PUTATIVE-RELATED"/>
    <property type="match status" value="1"/>
</dbReference>
<organism evidence="2 3">
    <name type="scientific">Bimuria novae-zelandiae CBS 107.79</name>
    <dbReference type="NCBI Taxonomy" id="1447943"/>
    <lineage>
        <taxon>Eukaryota</taxon>
        <taxon>Fungi</taxon>
        <taxon>Dikarya</taxon>
        <taxon>Ascomycota</taxon>
        <taxon>Pezizomycotina</taxon>
        <taxon>Dothideomycetes</taxon>
        <taxon>Pleosporomycetidae</taxon>
        <taxon>Pleosporales</taxon>
        <taxon>Massarineae</taxon>
        <taxon>Didymosphaeriaceae</taxon>
        <taxon>Bimuria</taxon>
    </lineage>
</organism>
<keyword evidence="3" id="KW-1185">Reference proteome</keyword>
<evidence type="ECO:0000313" key="3">
    <source>
        <dbReference type="Proteomes" id="UP000800036"/>
    </source>
</evidence>